<dbReference type="Proteomes" id="UP001177140">
    <property type="component" value="Unassembled WGS sequence"/>
</dbReference>
<evidence type="ECO:0000313" key="4">
    <source>
        <dbReference type="Proteomes" id="UP001177140"/>
    </source>
</evidence>
<evidence type="ECO:0000256" key="1">
    <source>
        <dbReference type="SAM" id="MobiDB-lite"/>
    </source>
</evidence>
<dbReference type="PANTHER" id="PTHR33429">
    <property type="entry name" value="OS02G0708000 PROTEIN-RELATED"/>
    <property type="match status" value="1"/>
</dbReference>
<evidence type="ECO:0000256" key="2">
    <source>
        <dbReference type="SAM" id="Phobius"/>
    </source>
</evidence>
<evidence type="ECO:0000313" key="3">
    <source>
        <dbReference type="EMBL" id="MCL7029033.1"/>
    </source>
</evidence>
<dbReference type="EMBL" id="JAJJMA010086153">
    <property type="protein sequence ID" value="MCL7029033.1"/>
    <property type="molecule type" value="Genomic_DNA"/>
</dbReference>
<dbReference type="PANTHER" id="PTHR33429:SF2">
    <property type="entry name" value="OS01G0888850 PROTEIN"/>
    <property type="match status" value="1"/>
</dbReference>
<sequence length="104" mass="11249">MLYTAVIVVLVFITILGVLSVMVGRLCSGKRVIGIGEYDFESWVERKCSTCIDGRIDIAPNHNPQPSSSSSEHHITIPAETEESKATTGQLSNQNQHASTSSDS</sequence>
<dbReference type="AlphaFoldDB" id="A0AA41S839"/>
<comment type="caution">
    <text evidence="3">The sequence shown here is derived from an EMBL/GenBank/DDBJ whole genome shotgun (WGS) entry which is preliminary data.</text>
</comment>
<accession>A0AA41S839</accession>
<keyword evidence="2" id="KW-0812">Transmembrane</keyword>
<keyword evidence="4" id="KW-1185">Reference proteome</keyword>
<name>A0AA41S839_PAPNU</name>
<gene>
    <name evidence="3" type="ORF">MKW94_001665</name>
</gene>
<keyword evidence="2" id="KW-1133">Transmembrane helix</keyword>
<feature type="region of interest" description="Disordered" evidence="1">
    <location>
        <begin position="59"/>
        <end position="104"/>
    </location>
</feature>
<reference evidence="3" key="1">
    <citation type="submission" date="2022-03" db="EMBL/GenBank/DDBJ databases">
        <title>A functionally conserved STORR gene fusion in Papaver species that diverged 16.8 million years ago.</title>
        <authorList>
            <person name="Catania T."/>
        </authorList>
    </citation>
    <scope>NUCLEOTIDE SEQUENCE</scope>
    <source>
        <strain evidence="3">S-191538</strain>
    </source>
</reference>
<organism evidence="3 4">
    <name type="scientific">Papaver nudicaule</name>
    <name type="common">Iceland poppy</name>
    <dbReference type="NCBI Taxonomy" id="74823"/>
    <lineage>
        <taxon>Eukaryota</taxon>
        <taxon>Viridiplantae</taxon>
        <taxon>Streptophyta</taxon>
        <taxon>Embryophyta</taxon>
        <taxon>Tracheophyta</taxon>
        <taxon>Spermatophyta</taxon>
        <taxon>Magnoliopsida</taxon>
        <taxon>Ranunculales</taxon>
        <taxon>Papaveraceae</taxon>
        <taxon>Papaveroideae</taxon>
        <taxon>Papaver</taxon>
    </lineage>
</organism>
<keyword evidence="2" id="KW-0472">Membrane</keyword>
<feature type="compositionally biased region" description="Polar residues" evidence="1">
    <location>
        <begin position="86"/>
        <end position="104"/>
    </location>
</feature>
<evidence type="ECO:0008006" key="5">
    <source>
        <dbReference type="Google" id="ProtNLM"/>
    </source>
</evidence>
<proteinExistence type="predicted"/>
<protein>
    <recommendedName>
        <fullName evidence="5">Transmembrane protein</fullName>
    </recommendedName>
</protein>
<feature type="transmembrane region" description="Helical" evidence="2">
    <location>
        <begin position="6"/>
        <end position="27"/>
    </location>
</feature>